<feature type="transmembrane region" description="Helical" evidence="2">
    <location>
        <begin position="426"/>
        <end position="443"/>
    </location>
</feature>
<feature type="transmembrane region" description="Helical" evidence="2">
    <location>
        <begin position="556"/>
        <end position="573"/>
    </location>
</feature>
<keyword evidence="2" id="KW-0472">Membrane</keyword>
<evidence type="ECO:0008006" key="5">
    <source>
        <dbReference type="Google" id="ProtNLM"/>
    </source>
</evidence>
<sequence length="674" mass="73783">MNAVTDADIPGPIAAMNLRIAFAGMREMGAERELFAQRLDETYRALAAVAASIGSTPVEGSQGETVLQAHADALPGCDGVIGLTLLTGFADGADRIAARRWRGLGLGDLHAVFPFRDPPGGEPVNGETYAWTHGPDTSDTAYRVDLNSPGDLDGGFDRYTVLDGAESAKEKPPRHGHLEQTRFLARWADVAVVAWDGEAAAGPGGTADMVALCLARRMPIIWINPNEAGVPIRQIFPDEFWSDVHFGEFLHSLRTPEILDLNAPPLDTTDLLRRLLPDFMPPKPVAAHHEPPRSGANEAGVDSADAKRMLHAAAHGEEPDLRHRYASDGDRTLPGGRLMAAISKQLWSIFYKHPGGEPPAAGPGAANHGASRPVIHSVIETAFRTADERASVIGDAHRGTQIFILMVAPLAVLLATMPGIHPAGKFWYVLLELLLIWFAYTLHKNLVDYGSHHYWSDVRRLAERLRVLRATWPLAFDVADARADPPETWTEWLARAVRRAAGPPCKLLDIDRKRNAIRFAQHDPEGIVNNQFDYQTLTALRAGKLHRRLHGLETRLFRILVGCLAVFLAWYVLGPQIPGWGKPPSWVGGLVMIASAVIPVIAAICLAIEAKFDLHESSTKARGLAGQFSRVSERIAMERNQSRDEELLREAALILLNDVDKWREGALRRAPAVL</sequence>
<evidence type="ECO:0000313" key="3">
    <source>
        <dbReference type="EMBL" id="PWW03709.1"/>
    </source>
</evidence>
<dbReference type="Proteomes" id="UP000246352">
    <property type="component" value="Unassembled WGS sequence"/>
</dbReference>
<evidence type="ECO:0000313" key="4">
    <source>
        <dbReference type="Proteomes" id="UP000246352"/>
    </source>
</evidence>
<organism evidence="3 4">
    <name type="scientific">Hoeflea marina</name>
    <dbReference type="NCBI Taxonomy" id="274592"/>
    <lineage>
        <taxon>Bacteria</taxon>
        <taxon>Pseudomonadati</taxon>
        <taxon>Pseudomonadota</taxon>
        <taxon>Alphaproteobacteria</taxon>
        <taxon>Hyphomicrobiales</taxon>
        <taxon>Rhizobiaceae</taxon>
        <taxon>Hoeflea</taxon>
    </lineage>
</organism>
<dbReference type="RefSeq" id="WP_110030232.1">
    <property type="nucleotide sequence ID" value="NZ_QGTR01000001.1"/>
</dbReference>
<gene>
    <name evidence="3" type="ORF">DFR52_101395</name>
</gene>
<evidence type="ECO:0000256" key="1">
    <source>
        <dbReference type="SAM" id="MobiDB-lite"/>
    </source>
</evidence>
<proteinExistence type="predicted"/>
<keyword evidence="2" id="KW-0812">Transmembrane</keyword>
<keyword evidence="2" id="KW-1133">Transmembrane helix</keyword>
<comment type="caution">
    <text evidence="3">The sequence shown here is derived from an EMBL/GenBank/DDBJ whole genome shotgun (WGS) entry which is preliminary data.</text>
</comment>
<dbReference type="AlphaFoldDB" id="A0A317PRA2"/>
<reference evidence="3 4" key="1">
    <citation type="submission" date="2018-05" db="EMBL/GenBank/DDBJ databases">
        <title>Genomic Encyclopedia of Type Strains, Phase IV (KMG-IV): sequencing the most valuable type-strain genomes for metagenomic binning, comparative biology and taxonomic classification.</title>
        <authorList>
            <person name="Goeker M."/>
        </authorList>
    </citation>
    <scope>NUCLEOTIDE SEQUENCE [LARGE SCALE GENOMIC DNA]</scope>
    <source>
        <strain evidence="3 4">DSM 16791</strain>
    </source>
</reference>
<dbReference type="OrthoDB" id="2968017at2"/>
<feature type="transmembrane region" description="Helical" evidence="2">
    <location>
        <begin position="585"/>
        <end position="608"/>
    </location>
</feature>
<feature type="region of interest" description="Disordered" evidence="1">
    <location>
        <begin position="282"/>
        <end position="302"/>
    </location>
</feature>
<feature type="transmembrane region" description="Helical" evidence="2">
    <location>
        <begin position="402"/>
        <end position="420"/>
    </location>
</feature>
<name>A0A317PRA2_9HYPH</name>
<dbReference type="EMBL" id="QGTR01000001">
    <property type="protein sequence ID" value="PWW03709.1"/>
    <property type="molecule type" value="Genomic_DNA"/>
</dbReference>
<evidence type="ECO:0000256" key="2">
    <source>
        <dbReference type="SAM" id="Phobius"/>
    </source>
</evidence>
<accession>A0A317PRA2</accession>
<keyword evidence="4" id="KW-1185">Reference proteome</keyword>
<protein>
    <recommendedName>
        <fullName evidence="5">SMODS and SLOG-associating 2TM effector domain-containing protein</fullName>
    </recommendedName>
</protein>